<dbReference type="EMBL" id="JAEFBK010000010">
    <property type="protein sequence ID" value="KAG7561438.1"/>
    <property type="molecule type" value="Genomic_DNA"/>
</dbReference>
<evidence type="ECO:0000313" key="3">
    <source>
        <dbReference type="Proteomes" id="UP000694240"/>
    </source>
</evidence>
<accession>A0A8T1ZRY3</accession>
<proteinExistence type="predicted"/>
<keyword evidence="1" id="KW-0732">Signal</keyword>
<sequence>MKINPLLFIALMVLLTSFPTPTLSYCKESLYLCIQHMKDIATWRKCCDRLIVAGPCMCKYIKDPVQWKDAYRFMASCGKTVPINQDLRKYFKCG</sequence>
<dbReference type="AlphaFoldDB" id="A0A8T1ZRY3"/>
<name>A0A8T1ZRY3_9BRAS</name>
<feature type="chain" id="PRO_5035734652" evidence="1">
    <location>
        <begin position="25"/>
        <end position="94"/>
    </location>
</feature>
<dbReference type="Proteomes" id="UP000694240">
    <property type="component" value="Chromosome 10"/>
</dbReference>
<gene>
    <name evidence="2" type="ORF">ISN45_Aa05g028520</name>
</gene>
<protein>
    <submittedName>
        <fullName evidence="2">Bifunctional inhibitor/plant lipid transfer protein/seed storage helical domain superfamily</fullName>
    </submittedName>
</protein>
<evidence type="ECO:0000313" key="2">
    <source>
        <dbReference type="EMBL" id="KAG7561438.1"/>
    </source>
</evidence>
<keyword evidence="3" id="KW-1185">Reference proteome</keyword>
<organism evidence="2 3">
    <name type="scientific">Arabidopsis thaliana x Arabidopsis arenosa</name>
    <dbReference type="NCBI Taxonomy" id="1240361"/>
    <lineage>
        <taxon>Eukaryota</taxon>
        <taxon>Viridiplantae</taxon>
        <taxon>Streptophyta</taxon>
        <taxon>Embryophyta</taxon>
        <taxon>Tracheophyta</taxon>
        <taxon>Spermatophyta</taxon>
        <taxon>Magnoliopsida</taxon>
        <taxon>eudicotyledons</taxon>
        <taxon>Gunneridae</taxon>
        <taxon>Pentapetalae</taxon>
        <taxon>rosids</taxon>
        <taxon>malvids</taxon>
        <taxon>Brassicales</taxon>
        <taxon>Brassicaceae</taxon>
        <taxon>Camelineae</taxon>
        <taxon>Arabidopsis</taxon>
    </lineage>
</organism>
<comment type="caution">
    <text evidence="2">The sequence shown here is derived from an EMBL/GenBank/DDBJ whole genome shotgun (WGS) entry which is preliminary data.</text>
</comment>
<evidence type="ECO:0000256" key="1">
    <source>
        <dbReference type="SAM" id="SignalP"/>
    </source>
</evidence>
<reference evidence="2 3" key="1">
    <citation type="submission" date="2020-12" db="EMBL/GenBank/DDBJ databases">
        <title>Concerted genomic and epigenomic changes stabilize Arabidopsis allopolyploids.</title>
        <authorList>
            <person name="Chen Z."/>
        </authorList>
    </citation>
    <scope>NUCLEOTIDE SEQUENCE [LARGE SCALE GENOMIC DNA]</scope>
    <source>
        <strain evidence="2">Allo738</strain>
        <tissue evidence="2">Leaf</tissue>
    </source>
</reference>
<feature type="signal peptide" evidence="1">
    <location>
        <begin position="1"/>
        <end position="24"/>
    </location>
</feature>